<gene>
    <name evidence="1" type="ORF">B1756_13210</name>
</gene>
<accession>A0A2Z2HTQ6</accession>
<evidence type="ECO:0000313" key="2">
    <source>
        <dbReference type="Proteomes" id="UP000250088"/>
    </source>
</evidence>
<name>A0A2Z2HTQ6_9EURY</name>
<evidence type="ECO:0000313" key="1">
    <source>
        <dbReference type="EMBL" id="ARS90589.1"/>
    </source>
</evidence>
<proteinExistence type="predicted"/>
<dbReference type="AlphaFoldDB" id="A0A2Z2HTQ6"/>
<dbReference type="EMBL" id="CP019893">
    <property type="protein sequence ID" value="ARS90589.1"/>
    <property type="molecule type" value="Genomic_DNA"/>
</dbReference>
<dbReference type="Proteomes" id="UP000250088">
    <property type="component" value="Chromosome"/>
</dbReference>
<protein>
    <submittedName>
        <fullName evidence="1">Uncharacterized protein</fullName>
    </submittedName>
</protein>
<keyword evidence="2" id="KW-1185">Reference proteome</keyword>
<organism evidence="1 2">
    <name type="scientific">Natrarchaeobaculum aegyptiacum</name>
    <dbReference type="NCBI Taxonomy" id="745377"/>
    <lineage>
        <taxon>Archaea</taxon>
        <taxon>Methanobacteriati</taxon>
        <taxon>Methanobacteriota</taxon>
        <taxon>Stenosarchaea group</taxon>
        <taxon>Halobacteria</taxon>
        <taxon>Halobacteriales</taxon>
        <taxon>Natrialbaceae</taxon>
        <taxon>Natrarchaeobaculum</taxon>
    </lineage>
</organism>
<dbReference type="KEGG" id="naj:B1756_13210"/>
<reference evidence="2" key="1">
    <citation type="submission" date="2017-02" db="EMBL/GenBank/DDBJ databases">
        <title>Natronthermophilus aegyptiacus gen. nov.,sp. nov., an aerobic, extremely halophilic alkalithermophilic archaeon isolated from the athalassohaline Wadi An Natrun, Egypt.</title>
        <authorList>
            <person name="Zhao B."/>
        </authorList>
    </citation>
    <scope>NUCLEOTIDE SEQUENCE [LARGE SCALE GENOMIC DNA]</scope>
    <source>
        <strain evidence="2">JW/NM-HA 15</strain>
    </source>
</reference>
<sequence length="258" mass="28067">MIAGIAVALVALGVGAAMIVTPAAESASSPATAGELEGSFTASERVLVDGEHFFARETIVDADAGEQRAVIAFEDVEYDHYWAGDGERYTKITTSSAQRLDDALEESDDQVVRELEGEYAAITRPPADVDSANDGPSSYVFPDRLVGSQLRMIAFEETNSTVVDGEPVEIHEPQTGWTAIDSEDTNREAMYVSNAGGEVHVGEGGRLHYANVTLERTDAETWGEYLLERDAWTTTLEYEARETAEDVRPEWVGDVPEE</sequence>